<evidence type="ECO:0000313" key="3">
    <source>
        <dbReference type="Proteomes" id="UP000194903"/>
    </source>
</evidence>
<dbReference type="AlphaFoldDB" id="A0A252F0P1"/>
<proteinExistence type="predicted"/>
<keyword evidence="3" id="KW-1185">Reference proteome</keyword>
<sequence length="209" mass="23936">MPMDSMSHTTVAHYLLDYVEKTDGISFDRKAFVFGNLKPDLKGEYLTKRHYPSLMFEEVMQRIRDFASKFCISETNDAKLSEELGVICHYITDFFSFPHNDDIYEHGLFAHYVYEKRTSLTISKRIDETKFDGWVKPLLADIPQTPEALIASISEQHRSYVAQPEHSISDDVFHICRILTTVVMSMIRITCNVFADLPFGASAPIAQPA</sequence>
<dbReference type="EMBL" id="NHOC01000019">
    <property type="protein sequence ID" value="OUM19384.1"/>
    <property type="molecule type" value="Genomic_DNA"/>
</dbReference>
<evidence type="ECO:0000313" key="2">
    <source>
        <dbReference type="EMBL" id="OUM19384.1"/>
    </source>
</evidence>
<dbReference type="OrthoDB" id="2878022at2"/>
<gene>
    <name evidence="2" type="ORF">CBW42_13135</name>
</gene>
<accession>A0A252F0P1</accession>
<dbReference type="Proteomes" id="UP000194903">
    <property type="component" value="Unassembled WGS sequence"/>
</dbReference>
<evidence type="ECO:0000259" key="1">
    <source>
        <dbReference type="Pfam" id="PF00882"/>
    </source>
</evidence>
<reference evidence="2 3" key="1">
    <citation type="submission" date="2017-05" db="EMBL/GenBank/DDBJ databases">
        <title>Butyricicoccus porcorum sp. nov. a butyrate-producing bacterium from the swine intestinal tract.</title>
        <authorList>
            <person name="Trachsel J."/>
            <person name="Humphrey S."/>
            <person name="Allen H.K."/>
        </authorList>
    </citation>
    <scope>NUCLEOTIDE SEQUENCE [LARGE SCALE GENOMIC DNA]</scope>
    <source>
        <strain evidence="2">BB10</strain>
    </source>
</reference>
<comment type="caution">
    <text evidence="2">The sequence shown here is derived from an EMBL/GenBank/DDBJ whole genome shotgun (WGS) entry which is preliminary data.</text>
</comment>
<organism evidence="2 3">
    <name type="scientific">Butyricicoccus porcorum</name>
    <dbReference type="NCBI Taxonomy" id="1945634"/>
    <lineage>
        <taxon>Bacteria</taxon>
        <taxon>Bacillati</taxon>
        <taxon>Bacillota</taxon>
        <taxon>Clostridia</taxon>
        <taxon>Eubacteriales</taxon>
        <taxon>Butyricicoccaceae</taxon>
        <taxon>Butyricicoccus</taxon>
    </lineage>
</organism>
<protein>
    <recommendedName>
        <fullName evidence="1">Phospholipase C/D domain-containing protein</fullName>
    </recommendedName>
</protein>
<dbReference type="Pfam" id="PF00882">
    <property type="entry name" value="Zn_dep_PLPC"/>
    <property type="match status" value="1"/>
</dbReference>
<dbReference type="InterPro" id="IPR029002">
    <property type="entry name" value="PLPC/GPLD1"/>
</dbReference>
<feature type="domain" description="Phospholipase C/D" evidence="1">
    <location>
        <begin position="7"/>
        <end position="130"/>
    </location>
</feature>
<name>A0A252F0P1_9FIRM</name>